<dbReference type="Proteomes" id="UP000095149">
    <property type="component" value="Unassembled WGS sequence"/>
</dbReference>
<name>A0A1E3KG03_9TREE</name>
<dbReference type="SUPFAM" id="SSF51197">
    <property type="entry name" value="Clavaminate synthase-like"/>
    <property type="match status" value="1"/>
</dbReference>
<evidence type="ECO:0000313" key="1">
    <source>
        <dbReference type="EMBL" id="ODO11896.1"/>
    </source>
</evidence>
<evidence type="ECO:0000313" key="2">
    <source>
        <dbReference type="Proteomes" id="UP000095149"/>
    </source>
</evidence>
<dbReference type="InterPro" id="IPR037151">
    <property type="entry name" value="AlkB-like_sf"/>
</dbReference>
<dbReference type="PANTHER" id="PTHR21052">
    <property type="entry name" value="SPERMATOGENESIS ASSOCIATED 11-RELATED"/>
    <property type="match status" value="1"/>
</dbReference>
<reference evidence="1 2" key="1">
    <citation type="submission" date="2016-06" db="EMBL/GenBank/DDBJ databases">
        <title>Evolution of pathogenesis and genome organization in the Tremellales.</title>
        <authorList>
            <person name="Cuomo C."/>
            <person name="Litvintseva A."/>
            <person name="Heitman J."/>
            <person name="Chen Y."/>
            <person name="Sun S."/>
            <person name="Springer D."/>
            <person name="Dromer F."/>
            <person name="Young S."/>
            <person name="Zeng Q."/>
            <person name="Chapman S."/>
            <person name="Gujja S."/>
            <person name="Saif S."/>
            <person name="Birren B."/>
        </authorList>
    </citation>
    <scope>NUCLEOTIDE SEQUENCE [LARGE SCALE GENOMIC DNA]</scope>
    <source>
        <strain evidence="1 2">CBS 6273</strain>
    </source>
</reference>
<dbReference type="Gene3D" id="2.60.120.590">
    <property type="entry name" value="Alpha-ketoglutarate-dependent dioxygenase AlkB-like"/>
    <property type="match status" value="1"/>
</dbReference>
<dbReference type="PANTHER" id="PTHR21052:SF0">
    <property type="entry name" value="ALPHA-KETOGLUTARATE-DEPENDENT DIOXYGENASE ALKB HOMOLOG 7, MITOCHONDRIAL"/>
    <property type="match status" value="1"/>
</dbReference>
<accession>A0A1E3KG03</accession>
<proteinExistence type="predicted"/>
<dbReference type="EMBL" id="MEKH01000001">
    <property type="protein sequence ID" value="ODO11896.1"/>
    <property type="molecule type" value="Genomic_DNA"/>
</dbReference>
<protein>
    <recommendedName>
        <fullName evidence="3">Alpha-ketoglutarate-dependent dioxygenase AlkB-like domain-containing protein</fullName>
    </recommendedName>
</protein>
<dbReference type="InterPro" id="IPR032870">
    <property type="entry name" value="ALKBH7-like"/>
</dbReference>
<dbReference type="GO" id="GO:0006974">
    <property type="term" value="P:DNA damage response"/>
    <property type="evidence" value="ECO:0007669"/>
    <property type="project" value="InterPro"/>
</dbReference>
<sequence>MSRFRTATRCITSLGSKRSLQTTTQPLPLSLHSTSPLIRPHHQHHTQCLAKDKDFAIYTDFLNVEEQEALVGMGLAKLGRGRRRRRGRPIKAEESQQVRDGIQRLFVGEYEFEEGHYDSVIHHFRESLVSTLPPSPSPTLLRALAKLYNTFPLLPSPVPLNPTESDLPPPGTLTHFLHLAPEGDIGPHVDNLEASGRVILGLSLGAERTLRLVRKKGEGEDGWDVRLPSGSVYIQRYDPSAHSTV</sequence>
<dbReference type="AlphaFoldDB" id="A0A1E3KG03"/>
<organism evidence="1 2">
    <name type="scientific">Cryptococcus amylolentus CBS 6273</name>
    <dbReference type="NCBI Taxonomy" id="1296118"/>
    <lineage>
        <taxon>Eukaryota</taxon>
        <taxon>Fungi</taxon>
        <taxon>Dikarya</taxon>
        <taxon>Basidiomycota</taxon>
        <taxon>Agaricomycotina</taxon>
        <taxon>Tremellomycetes</taxon>
        <taxon>Tremellales</taxon>
        <taxon>Cryptococcaceae</taxon>
        <taxon>Cryptococcus</taxon>
    </lineage>
</organism>
<gene>
    <name evidence="1" type="ORF">I350_00680</name>
</gene>
<dbReference type="OrthoDB" id="28127at2759"/>
<evidence type="ECO:0008006" key="3">
    <source>
        <dbReference type="Google" id="ProtNLM"/>
    </source>
</evidence>
<dbReference type="GO" id="GO:0006631">
    <property type="term" value="P:fatty acid metabolic process"/>
    <property type="evidence" value="ECO:0007669"/>
    <property type="project" value="TreeGrafter"/>
</dbReference>
<dbReference type="GO" id="GO:0016706">
    <property type="term" value="F:2-oxoglutarate-dependent dioxygenase activity"/>
    <property type="evidence" value="ECO:0007669"/>
    <property type="project" value="TreeGrafter"/>
</dbReference>
<comment type="caution">
    <text evidence="1">The sequence shown here is derived from an EMBL/GenBank/DDBJ whole genome shotgun (WGS) entry which is preliminary data.</text>
</comment>
<dbReference type="GO" id="GO:0005759">
    <property type="term" value="C:mitochondrial matrix"/>
    <property type="evidence" value="ECO:0007669"/>
    <property type="project" value="TreeGrafter"/>
</dbReference>